<dbReference type="Pfam" id="PF13520">
    <property type="entry name" value="AA_permease_2"/>
    <property type="match status" value="1"/>
</dbReference>
<evidence type="ECO:0000256" key="3">
    <source>
        <dbReference type="ARBA" id="ARBA00022692"/>
    </source>
</evidence>
<name>A0A3T0I3U1_9BACI</name>
<organism evidence="7 8">
    <name type="scientific">Neobacillus mesonae</name>
    <dbReference type="NCBI Taxonomy" id="1193713"/>
    <lineage>
        <taxon>Bacteria</taxon>
        <taxon>Bacillati</taxon>
        <taxon>Bacillota</taxon>
        <taxon>Bacilli</taxon>
        <taxon>Bacillales</taxon>
        <taxon>Bacillaceae</taxon>
        <taxon>Neobacillus</taxon>
    </lineage>
</organism>
<dbReference type="PIRSF" id="PIRSF006060">
    <property type="entry name" value="AA_transporter"/>
    <property type="match status" value="1"/>
</dbReference>
<reference evidence="7 8" key="1">
    <citation type="submission" date="2017-07" db="EMBL/GenBank/DDBJ databases">
        <title>The complete genome sequence of Bacillus mesonae strain H20-5, an efficient strain improving plant abiotic stress resistance.</title>
        <authorList>
            <person name="Kim S.Y."/>
            <person name="Song H."/>
            <person name="Sang M.K."/>
            <person name="Weon H.-Y."/>
            <person name="Song J."/>
        </authorList>
    </citation>
    <scope>NUCLEOTIDE SEQUENCE [LARGE SCALE GENOMIC DNA]</scope>
    <source>
        <strain evidence="7 8">H20-5</strain>
    </source>
</reference>
<feature type="transmembrane region" description="Helical" evidence="6">
    <location>
        <begin position="461"/>
        <end position="480"/>
    </location>
</feature>
<comment type="subcellular location">
    <subcellularLocation>
        <location evidence="1">Membrane</location>
        <topology evidence="1">Multi-pass membrane protein</topology>
    </subcellularLocation>
</comment>
<evidence type="ECO:0000256" key="1">
    <source>
        <dbReference type="ARBA" id="ARBA00004141"/>
    </source>
</evidence>
<gene>
    <name evidence="7" type="ORF">CHR53_23515</name>
</gene>
<dbReference type="GO" id="GO:0022857">
    <property type="term" value="F:transmembrane transporter activity"/>
    <property type="evidence" value="ECO:0007669"/>
    <property type="project" value="InterPro"/>
</dbReference>
<proteinExistence type="predicted"/>
<dbReference type="EMBL" id="CP022572">
    <property type="protein sequence ID" value="AZU63983.1"/>
    <property type="molecule type" value="Genomic_DNA"/>
</dbReference>
<evidence type="ECO:0000256" key="4">
    <source>
        <dbReference type="ARBA" id="ARBA00022989"/>
    </source>
</evidence>
<dbReference type="Proteomes" id="UP000282892">
    <property type="component" value="Chromosome"/>
</dbReference>
<dbReference type="InterPro" id="IPR002293">
    <property type="entry name" value="AA/rel_permease1"/>
</dbReference>
<keyword evidence="2" id="KW-0813">Transport</keyword>
<evidence type="ECO:0000256" key="5">
    <source>
        <dbReference type="ARBA" id="ARBA00023136"/>
    </source>
</evidence>
<dbReference type="PANTHER" id="PTHR45649:SF26">
    <property type="entry name" value="OS04G0435100 PROTEIN"/>
    <property type="match status" value="1"/>
</dbReference>
<dbReference type="KEGG" id="nmk:CHR53_23515"/>
<keyword evidence="8" id="KW-1185">Reference proteome</keyword>
<keyword evidence="5 6" id="KW-0472">Membrane</keyword>
<feature type="transmembrane region" description="Helical" evidence="6">
    <location>
        <begin position="304"/>
        <end position="329"/>
    </location>
</feature>
<feature type="transmembrane region" description="Helical" evidence="6">
    <location>
        <begin position="114"/>
        <end position="137"/>
    </location>
</feature>
<feature type="transmembrane region" description="Helical" evidence="6">
    <location>
        <begin position="175"/>
        <end position="200"/>
    </location>
</feature>
<keyword evidence="3 6" id="KW-0812">Transmembrane</keyword>
<feature type="transmembrane region" description="Helical" evidence="6">
    <location>
        <begin position="71"/>
        <end position="93"/>
    </location>
</feature>
<dbReference type="OrthoDB" id="9762947at2"/>
<keyword evidence="4 6" id="KW-1133">Transmembrane helix</keyword>
<feature type="transmembrane region" description="Helical" evidence="6">
    <location>
        <begin position="43"/>
        <end position="65"/>
    </location>
</feature>
<feature type="transmembrane region" description="Helical" evidence="6">
    <location>
        <begin position="149"/>
        <end position="168"/>
    </location>
</feature>
<dbReference type="PANTHER" id="PTHR45649">
    <property type="entry name" value="AMINO-ACID PERMEASE BAT1"/>
    <property type="match status" value="1"/>
</dbReference>
<dbReference type="RefSeq" id="WP_127488660.1">
    <property type="nucleotide sequence ID" value="NZ_CP022572.1"/>
</dbReference>
<feature type="transmembrane region" description="Helical" evidence="6">
    <location>
        <begin position="361"/>
        <end position="378"/>
    </location>
</feature>
<sequence>MQKNPNKKMVESTRKHHDSDAAQLASLGYESEFRRDMSPWANFSLGFTYLSPVVGVYTLFVFALAQGGPPMIWSIIICGLGQLLVALVFSEVVAQFPVAGGVYPWARRLWGRKFAWMTGWVYLIALFVTISSVVYGAGPFLAQILGFDVSVNTTILCAIIILVLSTIINFLGTKVLAAAAVIGFAAELIGALVVGVWLLATQRHHGLGVLFDSFGAGSSHSYFYAFAAAGLIGTFLFFGFEACGDVAEEVPNPGALIPKAMRRTIYIGGAAAVFVSLALVLSVTDIPAVIAGKDVTPVDTVLRGAFGVFGAKIVLGIVLISFLSCAISLQAAASRLAYSYGRDDMIVGSRLLKKFSSANHIPPYALLLAAIIPAIIVLGSKVSEDALTKIISFASLGIYIGFQMVVLAALRARLKGWKPSGKYQLGKWGVPVNIGALSYGIIAIVNMCWPRTPDAPWYDNYIVLVSGIVVIVFGLLYMMIHRSYGHSNMPYDDAIPKEYISTQKKAQ</sequence>
<protein>
    <submittedName>
        <fullName evidence="7">Amino acid permease</fullName>
    </submittedName>
</protein>
<accession>A0A3T0I3U1</accession>
<feature type="transmembrane region" description="Helical" evidence="6">
    <location>
        <begin position="390"/>
        <end position="410"/>
    </location>
</feature>
<dbReference type="AlphaFoldDB" id="A0A3T0I3U1"/>
<dbReference type="Gene3D" id="1.20.1740.10">
    <property type="entry name" value="Amino acid/polyamine transporter I"/>
    <property type="match status" value="1"/>
</dbReference>
<evidence type="ECO:0000313" key="7">
    <source>
        <dbReference type="EMBL" id="AZU63983.1"/>
    </source>
</evidence>
<evidence type="ECO:0000256" key="6">
    <source>
        <dbReference type="SAM" id="Phobius"/>
    </source>
</evidence>
<feature type="transmembrane region" description="Helical" evidence="6">
    <location>
        <begin position="220"/>
        <end position="243"/>
    </location>
</feature>
<evidence type="ECO:0000256" key="2">
    <source>
        <dbReference type="ARBA" id="ARBA00022448"/>
    </source>
</evidence>
<dbReference type="GO" id="GO:0016020">
    <property type="term" value="C:membrane"/>
    <property type="evidence" value="ECO:0007669"/>
    <property type="project" value="UniProtKB-SubCell"/>
</dbReference>
<feature type="transmembrane region" description="Helical" evidence="6">
    <location>
        <begin position="264"/>
        <end position="284"/>
    </location>
</feature>
<dbReference type="STRING" id="1193713.GCA_001636315_01598"/>
<evidence type="ECO:0000313" key="8">
    <source>
        <dbReference type="Proteomes" id="UP000282892"/>
    </source>
</evidence>
<feature type="transmembrane region" description="Helical" evidence="6">
    <location>
        <begin position="430"/>
        <end position="449"/>
    </location>
</feature>